<dbReference type="SUPFAM" id="SSF54373">
    <property type="entry name" value="FAD-linked reductases, C-terminal domain"/>
    <property type="match status" value="1"/>
</dbReference>
<evidence type="ECO:0000259" key="3">
    <source>
        <dbReference type="Pfam" id="PF01571"/>
    </source>
</evidence>
<dbReference type="SUPFAM" id="SSF51905">
    <property type="entry name" value="FAD/NAD(P)-binding domain"/>
    <property type="match status" value="1"/>
</dbReference>
<dbReference type="PATRIC" id="fig|1238180.3.peg.615"/>
<organism evidence="6 7">
    <name type="scientific">Amycolatopsis azurea DSM 43854</name>
    <dbReference type="NCBI Taxonomy" id="1238180"/>
    <lineage>
        <taxon>Bacteria</taxon>
        <taxon>Bacillati</taxon>
        <taxon>Actinomycetota</taxon>
        <taxon>Actinomycetes</taxon>
        <taxon>Pseudonocardiales</taxon>
        <taxon>Pseudonocardiaceae</taxon>
        <taxon>Amycolatopsis</taxon>
    </lineage>
</organism>
<dbReference type="SUPFAM" id="SSF101790">
    <property type="entry name" value="Aminomethyltransferase beta-barrel domain"/>
    <property type="match status" value="1"/>
</dbReference>
<dbReference type="Gene3D" id="3.30.9.10">
    <property type="entry name" value="D-Amino Acid Oxidase, subunit A, domain 2"/>
    <property type="match status" value="1"/>
</dbReference>
<feature type="domain" description="Aminomethyltransferase C-terminal" evidence="4">
    <location>
        <begin position="738"/>
        <end position="817"/>
    </location>
</feature>
<dbReference type="PANTHER" id="PTHR43757:SF2">
    <property type="entry name" value="AMINOMETHYLTRANSFERASE, MITOCHONDRIAL"/>
    <property type="match status" value="1"/>
</dbReference>
<dbReference type="InterPro" id="IPR029043">
    <property type="entry name" value="GcvT/YgfZ_C"/>
</dbReference>
<dbReference type="InterPro" id="IPR036188">
    <property type="entry name" value="FAD/NAD-bd_sf"/>
</dbReference>
<dbReference type="Pfam" id="PF16350">
    <property type="entry name" value="FAO_M"/>
    <property type="match status" value="1"/>
</dbReference>
<dbReference type="InterPro" id="IPR027266">
    <property type="entry name" value="TrmE/GcvT-like"/>
</dbReference>
<comment type="similarity">
    <text evidence="1">Belongs to the GcvT family.</text>
</comment>
<evidence type="ECO:0000259" key="4">
    <source>
        <dbReference type="Pfam" id="PF08669"/>
    </source>
</evidence>
<dbReference type="AlphaFoldDB" id="M2PYZ1"/>
<dbReference type="Gene3D" id="3.30.1360.120">
    <property type="entry name" value="Probable tRNA modification gtpase trme, domain 1"/>
    <property type="match status" value="1"/>
</dbReference>
<dbReference type="InterPro" id="IPR006222">
    <property type="entry name" value="GCVT_N"/>
</dbReference>
<reference evidence="6 7" key="1">
    <citation type="submission" date="2012-10" db="EMBL/GenBank/DDBJ databases">
        <title>Genome assembly of Amycolatopsis azurea DSM 43854.</title>
        <authorList>
            <person name="Khatri I."/>
            <person name="Kaur I."/>
            <person name="Subramanian S."/>
            <person name="Mayilraj S."/>
        </authorList>
    </citation>
    <scope>NUCLEOTIDE SEQUENCE [LARGE SCALE GENOMIC DNA]</scope>
    <source>
        <strain evidence="6 7">DSM 43854</strain>
    </source>
</reference>
<dbReference type="Pfam" id="PF08669">
    <property type="entry name" value="GCV_T_C"/>
    <property type="match status" value="1"/>
</dbReference>
<dbReference type="InterPro" id="IPR006076">
    <property type="entry name" value="FAD-dep_OxRdtase"/>
</dbReference>
<dbReference type="Gene3D" id="2.40.30.110">
    <property type="entry name" value="Aminomethyltransferase beta-barrel domains"/>
    <property type="match status" value="1"/>
</dbReference>
<gene>
    <name evidence="6" type="ORF">C791_3218</name>
</gene>
<feature type="domain" description="FAD dependent oxidoreductase" evidence="2">
    <location>
        <begin position="21"/>
        <end position="380"/>
    </location>
</feature>
<dbReference type="Proteomes" id="UP000014137">
    <property type="component" value="Unassembled WGS sequence"/>
</dbReference>
<feature type="domain" description="FAD dependent oxidoreductase central" evidence="5">
    <location>
        <begin position="383"/>
        <end position="438"/>
    </location>
</feature>
<sequence>MSFVDFTGRQEVPRTMPPGPRVVVIGAGIVGCALADELTERGWTDLTVLDQGDLFATGGSSSHAPGLVFQTNTCRTMTGFARYTVAKYGALDLDGSPCFRQVGGLEVATTPERLADLKRRHGWATASGIESRLIEPGECAALHPMLDPAKVLGGFHIPSDGLAKPLRAAEAQARRAIGRGARFLPRQKVVGVERAGGRVTGVTTETGSFRADVVVSCAGMWGPLLGELVDLAIPLVPMAHQYARTSPLPSLAGVTEEATRPILRHQDADLYFREHTDRIGIGAYGHRPMPLPPREIGAGEGMPSELAFTPADFEESWAAAVDLLPSLGETKVEEGINGLFSFTPDGMPLLGEHPDLDGFWVAEAVWITHSAGVARAMARWLVDGQPGADLHGCDLARFERVQLAPDYVMARSCQSFAEVYDVVHPLQPMEEPRPLRTSPFHERQAALGAYFLEASGWERPHWYEANANLPEAGLVPERNDWAARYWSPIGGAEALVARQRVAMFDMTALKRVEVTGPGALPFLQTMTTNQLDKKPGSVTYTLLLDEDGGVRSDLTVARLGAERFQVGVNSAIDIDWLRRHLPGDGAAQIHETTPGTCCVGLWGPLARAVLQPLSTTDFSHKAMGYFKTKPVYVGLVPVTAMRLSYVGELGWELYTSADLGRELWDTLWEAGQRHGIIAAGRDAFSSMRLEKGYRLWGTDVTAEHDPYEAGLGFAVRMDKGYFIGRDALAGRSAETVTRKLTCLTVDDPYAVVLGKEPVYADGRPAGYVTSAAYGYTVGKNIAYAWLPVEFTQPGRPLEIEYFGERIPAVVASEPLFDPGMTRIRSAA</sequence>
<accession>M2PYZ1</accession>
<feature type="domain" description="GCVT N-terminal" evidence="3">
    <location>
        <begin position="440"/>
        <end position="719"/>
    </location>
</feature>
<comment type="caution">
    <text evidence="6">The sequence shown here is derived from an EMBL/GenBank/DDBJ whole genome shotgun (WGS) entry which is preliminary data.</text>
</comment>
<dbReference type="SUPFAM" id="SSF103025">
    <property type="entry name" value="Folate-binding domain"/>
    <property type="match status" value="1"/>
</dbReference>
<dbReference type="PANTHER" id="PTHR43757">
    <property type="entry name" value="AMINOMETHYLTRANSFERASE"/>
    <property type="match status" value="1"/>
</dbReference>
<evidence type="ECO:0000259" key="2">
    <source>
        <dbReference type="Pfam" id="PF01266"/>
    </source>
</evidence>
<evidence type="ECO:0000313" key="7">
    <source>
        <dbReference type="Proteomes" id="UP000014137"/>
    </source>
</evidence>
<dbReference type="InterPro" id="IPR013977">
    <property type="entry name" value="GcvT_C"/>
</dbReference>
<dbReference type="Gene3D" id="3.30.70.1400">
    <property type="entry name" value="Aminomethyltransferase beta-barrel domains"/>
    <property type="match status" value="1"/>
</dbReference>
<dbReference type="InterPro" id="IPR028896">
    <property type="entry name" value="GcvT/YgfZ/DmdA"/>
</dbReference>
<evidence type="ECO:0000313" key="6">
    <source>
        <dbReference type="EMBL" id="EMD29858.1"/>
    </source>
</evidence>
<evidence type="ECO:0000256" key="1">
    <source>
        <dbReference type="ARBA" id="ARBA00008609"/>
    </source>
</evidence>
<name>M2PYZ1_9PSEU</name>
<dbReference type="Gene3D" id="3.50.50.60">
    <property type="entry name" value="FAD/NAD(P)-binding domain"/>
    <property type="match status" value="1"/>
</dbReference>
<protein>
    <submittedName>
        <fullName evidence="6">Putative Dimethylglycine oxidase</fullName>
    </submittedName>
</protein>
<dbReference type="Pfam" id="PF01266">
    <property type="entry name" value="DAO"/>
    <property type="match status" value="1"/>
</dbReference>
<proteinExistence type="inferred from homology"/>
<dbReference type="Pfam" id="PF01571">
    <property type="entry name" value="GCV_T"/>
    <property type="match status" value="1"/>
</dbReference>
<evidence type="ECO:0000259" key="5">
    <source>
        <dbReference type="Pfam" id="PF16350"/>
    </source>
</evidence>
<dbReference type="InterPro" id="IPR032503">
    <property type="entry name" value="FAO_M"/>
</dbReference>
<dbReference type="EMBL" id="ANMG01000003">
    <property type="protein sequence ID" value="EMD29858.1"/>
    <property type="molecule type" value="Genomic_DNA"/>
</dbReference>